<gene>
    <name evidence="3" type="ORF">CHLRE_10g442350v5</name>
</gene>
<dbReference type="RefSeq" id="XP_042920213.1">
    <property type="nucleotide sequence ID" value="XM_043066816.1"/>
</dbReference>
<feature type="coiled-coil region" evidence="1">
    <location>
        <begin position="187"/>
        <end position="221"/>
    </location>
</feature>
<evidence type="ECO:0000313" key="3">
    <source>
        <dbReference type="EMBL" id="PNW77569.1"/>
    </source>
</evidence>
<dbReference type="InParanoid" id="A0A2K3DAL2"/>
<accession>A0A2K3DAL2</accession>
<feature type="region of interest" description="Disordered" evidence="2">
    <location>
        <begin position="1"/>
        <end position="22"/>
    </location>
</feature>
<reference evidence="3 4" key="1">
    <citation type="journal article" date="2007" name="Science">
        <title>The Chlamydomonas genome reveals the evolution of key animal and plant functions.</title>
        <authorList>
            <person name="Merchant S.S."/>
            <person name="Prochnik S.E."/>
            <person name="Vallon O."/>
            <person name="Harris E.H."/>
            <person name="Karpowicz S.J."/>
            <person name="Witman G.B."/>
            <person name="Terry A."/>
            <person name="Salamov A."/>
            <person name="Fritz-Laylin L.K."/>
            <person name="Marechal-Drouard L."/>
            <person name="Marshall W.F."/>
            <person name="Qu L.H."/>
            <person name="Nelson D.R."/>
            <person name="Sanderfoot A.A."/>
            <person name="Spalding M.H."/>
            <person name="Kapitonov V.V."/>
            <person name="Ren Q."/>
            <person name="Ferris P."/>
            <person name="Lindquist E."/>
            <person name="Shapiro H."/>
            <person name="Lucas S.M."/>
            <person name="Grimwood J."/>
            <person name="Schmutz J."/>
            <person name="Cardol P."/>
            <person name="Cerutti H."/>
            <person name="Chanfreau G."/>
            <person name="Chen C.L."/>
            <person name="Cognat V."/>
            <person name="Croft M.T."/>
            <person name="Dent R."/>
            <person name="Dutcher S."/>
            <person name="Fernandez E."/>
            <person name="Fukuzawa H."/>
            <person name="Gonzalez-Ballester D."/>
            <person name="Gonzalez-Halphen D."/>
            <person name="Hallmann A."/>
            <person name="Hanikenne M."/>
            <person name="Hippler M."/>
            <person name="Inwood W."/>
            <person name="Jabbari K."/>
            <person name="Kalanon M."/>
            <person name="Kuras R."/>
            <person name="Lefebvre P.A."/>
            <person name="Lemaire S.D."/>
            <person name="Lobanov A.V."/>
            <person name="Lohr M."/>
            <person name="Manuell A."/>
            <person name="Meier I."/>
            <person name="Mets L."/>
            <person name="Mittag M."/>
            <person name="Mittelmeier T."/>
            <person name="Moroney J.V."/>
            <person name="Moseley J."/>
            <person name="Napoli C."/>
            <person name="Nedelcu A.M."/>
            <person name="Niyogi K."/>
            <person name="Novoselov S.V."/>
            <person name="Paulsen I.T."/>
            <person name="Pazour G."/>
            <person name="Purton S."/>
            <person name="Ral J.P."/>
            <person name="Riano-Pachon D.M."/>
            <person name="Riekhof W."/>
            <person name="Rymarquis L."/>
            <person name="Schroda M."/>
            <person name="Stern D."/>
            <person name="Umen J."/>
            <person name="Willows R."/>
            <person name="Wilson N."/>
            <person name="Zimmer S.L."/>
            <person name="Allmer J."/>
            <person name="Balk J."/>
            <person name="Bisova K."/>
            <person name="Chen C.J."/>
            <person name="Elias M."/>
            <person name="Gendler K."/>
            <person name="Hauser C."/>
            <person name="Lamb M.R."/>
            <person name="Ledford H."/>
            <person name="Long J.C."/>
            <person name="Minagawa J."/>
            <person name="Page M.D."/>
            <person name="Pan J."/>
            <person name="Pootakham W."/>
            <person name="Roje S."/>
            <person name="Rose A."/>
            <person name="Stahlberg E."/>
            <person name="Terauchi A.M."/>
            <person name="Yang P."/>
            <person name="Ball S."/>
            <person name="Bowler C."/>
            <person name="Dieckmann C.L."/>
            <person name="Gladyshev V.N."/>
            <person name="Green P."/>
            <person name="Jorgensen R."/>
            <person name="Mayfield S."/>
            <person name="Mueller-Roeber B."/>
            <person name="Rajamani S."/>
            <person name="Sayre R.T."/>
            <person name="Brokstein P."/>
            <person name="Dubchak I."/>
            <person name="Goodstein D."/>
            <person name="Hornick L."/>
            <person name="Huang Y.W."/>
            <person name="Jhaveri J."/>
            <person name="Luo Y."/>
            <person name="Martinez D."/>
            <person name="Ngau W.C."/>
            <person name="Otillar B."/>
            <person name="Poliakov A."/>
            <person name="Porter A."/>
            <person name="Szajkowski L."/>
            <person name="Werner G."/>
            <person name="Zhou K."/>
            <person name="Grigoriev I.V."/>
            <person name="Rokhsar D.S."/>
            <person name="Grossman A.R."/>
        </authorList>
    </citation>
    <scope>NUCLEOTIDE SEQUENCE [LARGE SCALE GENOMIC DNA]</scope>
    <source>
        <strain evidence="4">CC-503</strain>
    </source>
</reference>
<proteinExistence type="predicted"/>
<dbReference type="OrthoDB" id="552385at2759"/>
<dbReference type="GeneID" id="66055028"/>
<dbReference type="KEGG" id="cre:CHLRE_10g442350v5"/>
<organism evidence="3 4">
    <name type="scientific">Chlamydomonas reinhardtii</name>
    <name type="common">Chlamydomonas smithii</name>
    <dbReference type="NCBI Taxonomy" id="3055"/>
    <lineage>
        <taxon>Eukaryota</taxon>
        <taxon>Viridiplantae</taxon>
        <taxon>Chlorophyta</taxon>
        <taxon>core chlorophytes</taxon>
        <taxon>Chlorophyceae</taxon>
        <taxon>CS clade</taxon>
        <taxon>Chlamydomonadales</taxon>
        <taxon>Chlamydomonadaceae</taxon>
        <taxon>Chlamydomonas</taxon>
    </lineage>
</organism>
<protein>
    <submittedName>
        <fullName evidence="3">Uncharacterized protein</fullName>
    </submittedName>
</protein>
<sequence>MVGLPAGEREAKAPNNMSPDEYKEWLRAAGRRTLDKYRHQKGLAAKSAASGAGAAPGAPAPPPAVELTTFKVFTQPAEVATGRATLPTEMPRLGQGMASTSLGALPPSSACAPPLHKTSCSSSAASGTVVAGSLPSSTGYSLAGSSFAGTSPAPEGFLMGRQEDEGPTGLDINSGVRAGSGTDQAMVDMLLAQVEALMRDKAALSAENAGLRQQVEQLTELVGWLSLERGEEGAGGAGAAEEEGGSGAAGLESPGGALYGYDSAYAFADPSEEPGQDLGLTAERAMEGAVEGGEAGQGLSAESAVTVTGDAGEGTEPGIVRSPVAATGPRATAGQEADAEEAGSLGPLG</sequence>
<feature type="region of interest" description="Disordered" evidence="2">
    <location>
        <begin position="232"/>
        <end position="251"/>
    </location>
</feature>
<keyword evidence="4" id="KW-1185">Reference proteome</keyword>
<keyword evidence="1" id="KW-0175">Coiled coil</keyword>
<feature type="compositionally biased region" description="Low complexity" evidence="2">
    <location>
        <begin position="44"/>
        <end position="57"/>
    </location>
</feature>
<dbReference type="AlphaFoldDB" id="A0A2K3DAL2"/>
<name>A0A2K3DAL2_CHLRE</name>
<feature type="region of interest" description="Disordered" evidence="2">
    <location>
        <begin position="37"/>
        <end position="63"/>
    </location>
</feature>
<dbReference type="EMBL" id="CM008971">
    <property type="protein sequence ID" value="PNW77569.1"/>
    <property type="molecule type" value="Genomic_DNA"/>
</dbReference>
<dbReference type="Proteomes" id="UP000006906">
    <property type="component" value="Chromosome 10"/>
</dbReference>
<feature type="region of interest" description="Disordered" evidence="2">
    <location>
        <begin position="268"/>
        <end position="349"/>
    </location>
</feature>
<dbReference type="ExpressionAtlas" id="A0A2K3DAL2">
    <property type="expression patterns" value="baseline and differential"/>
</dbReference>
<evidence type="ECO:0000313" key="4">
    <source>
        <dbReference type="Proteomes" id="UP000006906"/>
    </source>
</evidence>
<evidence type="ECO:0000256" key="1">
    <source>
        <dbReference type="SAM" id="Coils"/>
    </source>
</evidence>
<dbReference type="Gramene" id="PNW77569">
    <property type="protein sequence ID" value="PNW77569"/>
    <property type="gene ID" value="CHLRE_10g442350v5"/>
</dbReference>
<evidence type="ECO:0000256" key="2">
    <source>
        <dbReference type="SAM" id="MobiDB-lite"/>
    </source>
</evidence>